<dbReference type="InterPro" id="IPR000719">
    <property type="entry name" value="Prot_kinase_dom"/>
</dbReference>
<feature type="compositionally biased region" description="Polar residues" evidence="9">
    <location>
        <begin position="1652"/>
        <end position="1665"/>
    </location>
</feature>
<evidence type="ECO:0000259" key="11">
    <source>
        <dbReference type="PROSITE" id="PS51285"/>
    </source>
</evidence>
<name>A0ABQ9XBF7_9EUKA</name>
<evidence type="ECO:0000313" key="13">
    <source>
        <dbReference type="Proteomes" id="UP001281761"/>
    </source>
</evidence>
<dbReference type="InterPro" id="IPR008271">
    <property type="entry name" value="Ser/Thr_kinase_AS"/>
</dbReference>
<evidence type="ECO:0000256" key="9">
    <source>
        <dbReference type="SAM" id="MobiDB-lite"/>
    </source>
</evidence>
<dbReference type="Proteomes" id="UP001281761">
    <property type="component" value="Unassembled WGS sequence"/>
</dbReference>
<comment type="catalytic activity">
    <reaction evidence="7">
        <text>L-threonyl-[protein] + ATP = O-phospho-L-threonyl-[protein] + ADP + H(+)</text>
        <dbReference type="Rhea" id="RHEA:46608"/>
        <dbReference type="Rhea" id="RHEA-COMP:11060"/>
        <dbReference type="Rhea" id="RHEA-COMP:11605"/>
        <dbReference type="ChEBI" id="CHEBI:15378"/>
        <dbReference type="ChEBI" id="CHEBI:30013"/>
        <dbReference type="ChEBI" id="CHEBI:30616"/>
        <dbReference type="ChEBI" id="CHEBI:61977"/>
        <dbReference type="ChEBI" id="CHEBI:456216"/>
        <dbReference type="EC" id="2.7.11.1"/>
    </reaction>
</comment>
<feature type="compositionally biased region" description="Polar residues" evidence="9">
    <location>
        <begin position="1349"/>
        <end position="1358"/>
    </location>
</feature>
<feature type="compositionally biased region" description="Polar residues" evidence="9">
    <location>
        <begin position="1305"/>
        <end position="1317"/>
    </location>
</feature>
<feature type="region of interest" description="Disordered" evidence="9">
    <location>
        <begin position="1064"/>
        <end position="1085"/>
    </location>
</feature>
<feature type="compositionally biased region" description="Acidic residues" evidence="9">
    <location>
        <begin position="1633"/>
        <end position="1647"/>
    </location>
</feature>
<protein>
    <recommendedName>
        <fullName evidence="1">non-specific serine/threonine protein kinase</fullName>
        <ecNumber evidence="1">2.7.11.1</ecNumber>
    </recommendedName>
</protein>
<dbReference type="Gene3D" id="3.30.200.20">
    <property type="entry name" value="Phosphorylase Kinase, domain 1"/>
    <property type="match status" value="1"/>
</dbReference>
<evidence type="ECO:0000256" key="7">
    <source>
        <dbReference type="ARBA" id="ARBA00047899"/>
    </source>
</evidence>
<feature type="compositionally biased region" description="Polar residues" evidence="9">
    <location>
        <begin position="1117"/>
        <end position="1129"/>
    </location>
</feature>
<evidence type="ECO:0000313" key="12">
    <source>
        <dbReference type="EMBL" id="KAK2947560.1"/>
    </source>
</evidence>
<feature type="region of interest" description="Disordered" evidence="9">
    <location>
        <begin position="822"/>
        <end position="856"/>
    </location>
</feature>
<feature type="compositionally biased region" description="Polar residues" evidence="9">
    <location>
        <begin position="707"/>
        <end position="745"/>
    </location>
</feature>
<dbReference type="PROSITE" id="PS00108">
    <property type="entry name" value="PROTEIN_KINASE_ST"/>
    <property type="match status" value="1"/>
</dbReference>
<proteinExistence type="predicted"/>
<feature type="compositionally biased region" description="Low complexity" evidence="9">
    <location>
        <begin position="1410"/>
        <end position="1423"/>
    </location>
</feature>
<reference evidence="12 13" key="1">
    <citation type="journal article" date="2022" name="bioRxiv">
        <title>Genomics of Preaxostyla Flagellates Illuminates Evolutionary Transitions and the Path Towards Mitochondrial Loss.</title>
        <authorList>
            <person name="Novak L.V.F."/>
            <person name="Treitli S.C."/>
            <person name="Pyrih J."/>
            <person name="Halakuc P."/>
            <person name="Pipaliya S.V."/>
            <person name="Vacek V."/>
            <person name="Brzon O."/>
            <person name="Soukal P."/>
            <person name="Eme L."/>
            <person name="Dacks J.B."/>
            <person name="Karnkowska A."/>
            <person name="Elias M."/>
            <person name="Hampl V."/>
        </authorList>
    </citation>
    <scope>NUCLEOTIDE SEQUENCE [LARGE SCALE GENOMIC DNA]</scope>
    <source>
        <strain evidence="12">NAU3</strain>
        <tissue evidence="12">Gut</tissue>
    </source>
</reference>
<feature type="compositionally biased region" description="Basic and acidic residues" evidence="9">
    <location>
        <begin position="1620"/>
        <end position="1632"/>
    </location>
</feature>
<keyword evidence="6" id="KW-0067">ATP-binding</keyword>
<keyword evidence="13" id="KW-1185">Reference proteome</keyword>
<feature type="region of interest" description="Disordered" evidence="9">
    <location>
        <begin position="612"/>
        <end position="799"/>
    </location>
</feature>
<sequence length="1747" mass="193971">MSSTILASATEANMSIPLHYPLALTSQSPSVLSPAYTINPPLNEELQIPSVLPPSHAPRNSKSISRKSLLPHVPPPLPPPPVYSLADFELIRPITKGAFGRVLLVRPRKNRQINSNLNINKLYAMKVLHRSGITESKVQKRLILEYEILEKLSQSKSDYIVKLQCSFQTKLNFYLVMEYLPGGDLFSLLASFGYFDEAIAKQYIAEIILSVDFLHRHNVVHCDLKPDNLLIGADGHLRLTDFGLSFNAMFTSIEHGLSQQQDKLLQSPSLRKSAISSSHGSWQNFPQQKRFAMLTFDDMAGVNPNNSSTRFANIVRQERASSLDTNWNSDKPLFSITPSPLNQANSQNSNSPPRPHSEDIKSTNVSNGGLIQGALSSTEVSINEEDSGMIEEDFTSEPPEEESKTIHIKGTPDYVAPEIIQGSEYALTFTVDWWAVGIMLMELLSGATPFNAETREEVYQNILTKDLQPILDTILPEEVSPEARSAIAAFLEKDPAKRLGTVNGVEEIKAHPFFADIDWDHLYDLEPPFKPDFDQSTMGTEYFEAREERFPIKSITTEDVNEDIINARKERALRIFDMQSGERKMKLLEAQLRSTPFKVYGNTIYLVPDQINKRRKTKRRQRRSRRFNPNPKLAKFSVPEIPPYRKKTNSSTKLKEKKKIHKPHTPTKTTSSRQQFQSPKQRRIDTPAVNSNNLAFGADSPIINRCPPSNHQFNPKTYAPSTPSNHGHLKSSLNISSRESPSILGSRSGFAERPLPLIPDRGATKRRHKHARCLSEERKEEARRKDAEGKSTKSGKKKRICRMMEHVSELCQTKCSITPIQPTPVSSSSTHTPTQSPTQSPTSHTPSSPHNHTMCSHTSSQSFQSCSCSSCESDTITCDSPQSSHVTNTPVLPPRLTLPSNFNSRLESTPLDSLKVYPTQFNIPITNPSFETQSVAFADDFTSDDHPPFAVPSSLPLMAMDAQSYFHDQTGMSMIEQDMFDSTSLASDMVGFLSNTHVTSALTRFHPQSEILGYNPRARTDPTFFDKSLFAGQFSPIGGAEEGTPQIGDKTALLERESVPSLNTFTSTNLPSLSPAIKPKRKHKKHKRTCRYFKEEHQKSVSFVNVDISPKHPAIKHTSTGSDHQSDGFQSHGDDDGPVFFEVNDIPDNPQMQTFGIVLDEQNEGGGSDSPLFESMSKLKKEEKKKKRKVEFITDPETVQLPITFHSTVVHSQDQSSPTLTASGVHSLPVDEPWSKEKAYQEFQKEKEQLDEFRRRQTPSHQLSVSQPFVSSYPAALETDEGSYIIQAVDDIPIFFSPSSPNPLVVSQDQTPPAFNRSSTLSPSAPQPPPPYTGRFHSNSVVHSPAFSLDSSTQSIPTTPCLADGGTSTPTSIGKDDTCSPRTRNPLGKLLHRAKEQFRRKKKQKDSDSLTHSSSTSPSLRSPDITDLNATSPLETDLADSGSIPSFESLSPIPALIQPQKPSSLKQAFVEMSPNASNHSVGLHTESAWTRSDGEESKPTSRLPPHLDIFPDDEPIPPNPRVVIPHDPRTIPISTTPHEVTTVLITGVSSPSSNILDSPAFGELAVKGDEIDDSSEDDEESEDQSGSGASASVRRRSVGDFEMYLSEMRVAEEDNELSDVDTKLSRLRKNSESSDDSSNESETESESEDQHTPFSDNETSPIQCIQSIPVLPSPQLFLSSRPPRCQFFSSRRHGPRVPHHPPFLKSPILTSVSFQNMSSFLRSHPLSFTATPLLKPKTQSPNASHGS</sequence>
<dbReference type="SMART" id="SM00220">
    <property type="entry name" value="S_TKc"/>
    <property type="match status" value="1"/>
</dbReference>
<accession>A0ABQ9XBF7</accession>
<feature type="compositionally biased region" description="Low complexity" evidence="9">
    <location>
        <begin position="338"/>
        <end position="351"/>
    </location>
</feature>
<evidence type="ECO:0000256" key="4">
    <source>
        <dbReference type="ARBA" id="ARBA00022741"/>
    </source>
</evidence>
<keyword evidence="2 12" id="KW-0723">Serine/threonine-protein kinase</keyword>
<evidence type="ECO:0000256" key="2">
    <source>
        <dbReference type="ARBA" id="ARBA00022527"/>
    </source>
</evidence>
<dbReference type="InterPro" id="IPR050236">
    <property type="entry name" value="Ser_Thr_kinase_AGC"/>
</dbReference>
<dbReference type="Pfam" id="PF00069">
    <property type="entry name" value="Pkinase"/>
    <property type="match status" value="2"/>
</dbReference>
<gene>
    <name evidence="12" type="ORF">BLNAU_17527</name>
</gene>
<evidence type="ECO:0000256" key="5">
    <source>
        <dbReference type="ARBA" id="ARBA00022777"/>
    </source>
</evidence>
<dbReference type="CDD" id="cd05579">
    <property type="entry name" value="STKc_MAST_like"/>
    <property type="match status" value="1"/>
</dbReference>
<feature type="compositionally biased region" description="Basic and acidic residues" evidence="9">
    <location>
        <begin position="773"/>
        <end position="791"/>
    </location>
</feature>
<feature type="compositionally biased region" description="Acidic residues" evidence="9">
    <location>
        <begin position="1570"/>
        <end position="1583"/>
    </location>
</feature>
<feature type="region of interest" description="Disordered" evidence="9">
    <location>
        <begin position="1113"/>
        <end position="1135"/>
    </location>
</feature>
<feature type="region of interest" description="Disordered" evidence="9">
    <location>
        <begin position="1303"/>
        <end position="1535"/>
    </location>
</feature>
<feature type="compositionally biased region" description="Basic residues" evidence="9">
    <location>
        <begin position="655"/>
        <end position="665"/>
    </location>
</feature>
<evidence type="ECO:0000256" key="1">
    <source>
        <dbReference type="ARBA" id="ARBA00012513"/>
    </source>
</evidence>
<comment type="catalytic activity">
    <reaction evidence="8">
        <text>L-seryl-[protein] + ATP = O-phospho-L-seryl-[protein] + ADP + H(+)</text>
        <dbReference type="Rhea" id="RHEA:17989"/>
        <dbReference type="Rhea" id="RHEA-COMP:9863"/>
        <dbReference type="Rhea" id="RHEA-COMP:11604"/>
        <dbReference type="ChEBI" id="CHEBI:15378"/>
        <dbReference type="ChEBI" id="CHEBI:29999"/>
        <dbReference type="ChEBI" id="CHEBI:30616"/>
        <dbReference type="ChEBI" id="CHEBI:83421"/>
        <dbReference type="ChEBI" id="CHEBI:456216"/>
        <dbReference type="EC" id="2.7.11.1"/>
    </reaction>
</comment>
<dbReference type="GO" id="GO:0004674">
    <property type="term" value="F:protein serine/threonine kinase activity"/>
    <property type="evidence" value="ECO:0007669"/>
    <property type="project" value="UniProtKB-KW"/>
</dbReference>
<organism evidence="12 13">
    <name type="scientific">Blattamonas nauphoetae</name>
    <dbReference type="NCBI Taxonomy" id="2049346"/>
    <lineage>
        <taxon>Eukaryota</taxon>
        <taxon>Metamonada</taxon>
        <taxon>Preaxostyla</taxon>
        <taxon>Oxymonadida</taxon>
        <taxon>Blattamonas</taxon>
    </lineage>
</organism>
<feature type="region of interest" description="Disordered" evidence="9">
    <location>
        <begin position="325"/>
        <end position="368"/>
    </location>
</feature>
<dbReference type="SUPFAM" id="SSF56112">
    <property type="entry name" value="Protein kinase-like (PK-like)"/>
    <property type="match status" value="1"/>
</dbReference>
<keyword evidence="5 12" id="KW-0418">Kinase</keyword>
<dbReference type="PANTHER" id="PTHR24356">
    <property type="entry name" value="SERINE/THREONINE-PROTEIN KINASE"/>
    <property type="match status" value="1"/>
</dbReference>
<feature type="domain" description="Protein kinase" evidence="10">
    <location>
        <begin position="88"/>
        <end position="514"/>
    </location>
</feature>
<dbReference type="EC" id="2.7.11.1" evidence="1"/>
<evidence type="ECO:0000256" key="8">
    <source>
        <dbReference type="ARBA" id="ARBA00048679"/>
    </source>
</evidence>
<dbReference type="Gene3D" id="1.10.510.10">
    <property type="entry name" value="Transferase(Phosphotransferase) domain 1"/>
    <property type="match status" value="2"/>
</dbReference>
<dbReference type="PANTHER" id="PTHR24356:SF1">
    <property type="entry name" value="SERINE_THREONINE-PROTEIN KINASE GREATWALL"/>
    <property type="match status" value="1"/>
</dbReference>
<feature type="compositionally biased region" description="Low complexity" evidence="9">
    <location>
        <begin position="823"/>
        <end position="856"/>
    </location>
</feature>
<dbReference type="InterPro" id="IPR000961">
    <property type="entry name" value="AGC-kinase_C"/>
</dbReference>
<evidence type="ECO:0000256" key="6">
    <source>
        <dbReference type="ARBA" id="ARBA00022840"/>
    </source>
</evidence>
<evidence type="ECO:0000256" key="3">
    <source>
        <dbReference type="ARBA" id="ARBA00022679"/>
    </source>
</evidence>
<keyword evidence="3 12" id="KW-0808">Transferase</keyword>
<dbReference type="PROSITE" id="PS51285">
    <property type="entry name" value="AGC_KINASE_CTER"/>
    <property type="match status" value="1"/>
</dbReference>
<feature type="region of interest" description="Disordered" evidence="9">
    <location>
        <begin position="1548"/>
        <end position="1665"/>
    </location>
</feature>
<dbReference type="InterPro" id="IPR011009">
    <property type="entry name" value="Kinase-like_dom_sf"/>
</dbReference>
<dbReference type="PROSITE" id="PS50011">
    <property type="entry name" value="PROTEIN_KINASE_DOM"/>
    <property type="match status" value="1"/>
</dbReference>
<evidence type="ECO:0000259" key="10">
    <source>
        <dbReference type="PROSITE" id="PS50011"/>
    </source>
</evidence>
<feature type="compositionally biased region" description="Basic residues" evidence="9">
    <location>
        <begin position="613"/>
        <end position="626"/>
    </location>
</feature>
<feature type="domain" description="AGC-kinase C-terminal" evidence="11">
    <location>
        <begin position="515"/>
        <end position="588"/>
    </location>
</feature>
<comment type="caution">
    <text evidence="12">The sequence shown here is derived from an EMBL/GenBank/DDBJ whole genome shotgun (WGS) entry which is preliminary data.</text>
</comment>
<feature type="region of interest" description="Disordered" evidence="9">
    <location>
        <begin position="51"/>
        <end position="71"/>
    </location>
</feature>
<keyword evidence="4" id="KW-0547">Nucleotide-binding</keyword>
<dbReference type="EMBL" id="JARBJD010000197">
    <property type="protein sequence ID" value="KAK2947560.1"/>
    <property type="molecule type" value="Genomic_DNA"/>
</dbReference>